<protein>
    <submittedName>
        <fullName evidence="1">Uncharacterized protein</fullName>
    </submittedName>
</protein>
<evidence type="ECO:0000313" key="1">
    <source>
        <dbReference type="EMBL" id="KAK1343708.1"/>
    </source>
</evidence>
<name>A0AA40LTU6_CNENI</name>
<dbReference type="AlphaFoldDB" id="A0AA40LTU6"/>
<comment type="caution">
    <text evidence="1">The sequence shown here is derived from an EMBL/GenBank/DDBJ whole genome shotgun (WGS) entry which is preliminary data.</text>
</comment>
<dbReference type="EMBL" id="JAULJE010000004">
    <property type="protein sequence ID" value="KAK1343708.1"/>
    <property type="molecule type" value="Genomic_DNA"/>
</dbReference>
<dbReference type="Proteomes" id="UP001177744">
    <property type="component" value="Unassembled WGS sequence"/>
</dbReference>
<organism evidence="1 2">
    <name type="scientific">Cnephaeus nilssonii</name>
    <name type="common">Northern bat</name>
    <name type="synonym">Eptesicus nilssonii</name>
    <dbReference type="NCBI Taxonomy" id="3371016"/>
    <lineage>
        <taxon>Eukaryota</taxon>
        <taxon>Metazoa</taxon>
        <taxon>Chordata</taxon>
        <taxon>Craniata</taxon>
        <taxon>Vertebrata</taxon>
        <taxon>Euteleostomi</taxon>
        <taxon>Mammalia</taxon>
        <taxon>Eutheria</taxon>
        <taxon>Laurasiatheria</taxon>
        <taxon>Chiroptera</taxon>
        <taxon>Yangochiroptera</taxon>
        <taxon>Vespertilionidae</taxon>
        <taxon>Cnephaeus</taxon>
    </lineage>
</organism>
<reference evidence="1" key="1">
    <citation type="submission" date="2023-06" db="EMBL/GenBank/DDBJ databases">
        <title>Reference genome for the Northern bat (Eptesicus nilssonii), a most northern bat species.</title>
        <authorList>
            <person name="Laine V.N."/>
            <person name="Pulliainen A.T."/>
            <person name="Lilley T.M."/>
        </authorList>
    </citation>
    <scope>NUCLEOTIDE SEQUENCE</scope>
    <source>
        <strain evidence="1">BLF_Eptnil</strain>
        <tissue evidence="1">Kidney</tissue>
    </source>
</reference>
<gene>
    <name evidence="1" type="ORF">QTO34_014261</name>
</gene>
<evidence type="ECO:0000313" key="2">
    <source>
        <dbReference type="Proteomes" id="UP001177744"/>
    </source>
</evidence>
<accession>A0AA40LTU6</accession>
<sequence>MDELSKEDYWNEVDNIKKSSENRQDQEVVVVKEPDLSELEEWLKEAGLSNIFGESAGDPQESMVFLSTLTQTRQQLFRNGDGEPMTCVAALTRVAISDDRRPLRRLHTEDETFAAPEDETFAK</sequence>
<keyword evidence="2" id="KW-1185">Reference proteome</keyword>
<proteinExistence type="predicted"/>